<evidence type="ECO:0000313" key="1">
    <source>
        <dbReference type="EMBL" id="ORY55282.1"/>
    </source>
</evidence>
<dbReference type="GeneID" id="63777750"/>
<dbReference type="RefSeq" id="XP_040709553.1">
    <property type="nucleotide sequence ID" value="XM_040861538.1"/>
</dbReference>
<protein>
    <submittedName>
        <fullName evidence="1">Uncharacterized protein</fullName>
    </submittedName>
</protein>
<dbReference type="Proteomes" id="UP000193689">
    <property type="component" value="Unassembled WGS sequence"/>
</dbReference>
<accession>A0A1Y2D7N1</accession>
<name>A0A1Y2D7N1_9PEZI</name>
<comment type="caution">
    <text evidence="1">The sequence shown here is derived from an EMBL/GenBank/DDBJ whole genome shotgun (WGS) entry which is preliminary data.</text>
</comment>
<proteinExistence type="predicted"/>
<reference evidence="1 2" key="1">
    <citation type="submission" date="2016-07" db="EMBL/GenBank/DDBJ databases">
        <title>Pervasive Adenine N6-methylation of Active Genes in Fungi.</title>
        <authorList>
            <consortium name="DOE Joint Genome Institute"/>
            <person name="Mondo S.J."/>
            <person name="Dannebaum R.O."/>
            <person name="Kuo R.C."/>
            <person name="Labutti K."/>
            <person name="Haridas S."/>
            <person name="Kuo A."/>
            <person name="Salamov A."/>
            <person name="Ahrendt S.R."/>
            <person name="Lipzen A."/>
            <person name="Sullivan W."/>
            <person name="Andreopoulos W.B."/>
            <person name="Clum A."/>
            <person name="Lindquist E."/>
            <person name="Daum C."/>
            <person name="Ramamoorthy G.K."/>
            <person name="Gryganskyi A."/>
            <person name="Culley D."/>
            <person name="Magnuson J.K."/>
            <person name="James T.Y."/>
            <person name="O'Malley M.A."/>
            <person name="Stajich J.E."/>
            <person name="Spatafora J.W."/>
            <person name="Visel A."/>
            <person name="Grigoriev I.V."/>
        </authorList>
    </citation>
    <scope>NUCLEOTIDE SEQUENCE [LARGE SCALE GENOMIC DNA]</scope>
    <source>
        <strain evidence="1 2">CBS 129021</strain>
    </source>
</reference>
<organism evidence="1 2">
    <name type="scientific">Pseudomassariella vexata</name>
    <dbReference type="NCBI Taxonomy" id="1141098"/>
    <lineage>
        <taxon>Eukaryota</taxon>
        <taxon>Fungi</taxon>
        <taxon>Dikarya</taxon>
        <taxon>Ascomycota</taxon>
        <taxon>Pezizomycotina</taxon>
        <taxon>Sordariomycetes</taxon>
        <taxon>Xylariomycetidae</taxon>
        <taxon>Amphisphaeriales</taxon>
        <taxon>Pseudomassariaceae</taxon>
        <taxon>Pseudomassariella</taxon>
    </lineage>
</organism>
<dbReference type="EMBL" id="MCFJ01000028">
    <property type="protein sequence ID" value="ORY55282.1"/>
    <property type="molecule type" value="Genomic_DNA"/>
</dbReference>
<dbReference type="AlphaFoldDB" id="A0A1Y2D7N1"/>
<sequence length="182" mass="20428">MLTPSPTPFCILRAPSHARPGYDILFIASTNRWLSRECAEGKAADQDEVYRYEDCEFGMFALAGCTSVVAMTPGMSPSPASGAKIVQTEIPTCSSPRIEPKCRTEAWIMSSCQILTWPQRRCGTGMARKIPGVSFQHRKILFISACFEYGTPYYCWRISELAKHINPRAIRSESLISRRHKS</sequence>
<evidence type="ECO:0000313" key="2">
    <source>
        <dbReference type="Proteomes" id="UP000193689"/>
    </source>
</evidence>
<dbReference type="InParanoid" id="A0A1Y2D7N1"/>
<gene>
    <name evidence="1" type="ORF">BCR38DRAFT_452623</name>
</gene>
<keyword evidence="2" id="KW-1185">Reference proteome</keyword>